<dbReference type="EMBL" id="ML119726">
    <property type="protein sequence ID" value="RPA77443.1"/>
    <property type="molecule type" value="Genomic_DNA"/>
</dbReference>
<proteinExistence type="predicted"/>
<feature type="compositionally biased region" description="Basic and acidic residues" evidence="1">
    <location>
        <begin position="177"/>
        <end position="189"/>
    </location>
</feature>
<protein>
    <submittedName>
        <fullName evidence="2">Uncharacterized protein</fullName>
    </submittedName>
</protein>
<feature type="compositionally biased region" description="Polar residues" evidence="1">
    <location>
        <begin position="103"/>
        <end position="124"/>
    </location>
</feature>
<feature type="region of interest" description="Disordered" evidence="1">
    <location>
        <begin position="82"/>
        <end position="124"/>
    </location>
</feature>
<evidence type="ECO:0000313" key="3">
    <source>
        <dbReference type="Proteomes" id="UP000275078"/>
    </source>
</evidence>
<keyword evidence="3" id="KW-1185">Reference proteome</keyword>
<evidence type="ECO:0000313" key="2">
    <source>
        <dbReference type="EMBL" id="RPA77443.1"/>
    </source>
</evidence>
<dbReference type="Proteomes" id="UP000275078">
    <property type="component" value="Unassembled WGS sequence"/>
</dbReference>
<gene>
    <name evidence="2" type="ORF">BJ508DRAFT_330164</name>
</gene>
<accession>A0A3N4HU97</accession>
<evidence type="ECO:0000256" key="1">
    <source>
        <dbReference type="SAM" id="MobiDB-lite"/>
    </source>
</evidence>
<organism evidence="2 3">
    <name type="scientific">Ascobolus immersus RN42</name>
    <dbReference type="NCBI Taxonomy" id="1160509"/>
    <lineage>
        <taxon>Eukaryota</taxon>
        <taxon>Fungi</taxon>
        <taxon>Dikarya</taxon>
        <taxon>Ascomycota</taxon>
        <taxon>Pezizomycotina</taxon>
        <taxon>Pezizomycetes</taxon>
        <taxon>Pezizales</taxon>
        <taxon>Ascobolaceae</taxon>
        <taxon>Ascobolus</taxon>
    </lineage>
</organism>
<feature type="region of interest" description="Disordered" evidence="1">
    <location>
        <begin position="166"/>
        <end position="226"/>
    </location>
</feature>
<reference evidence="2 3" key="1">
    <citation type="journal article" date="2018" name="Nat. Ecol. Evol.">
        <title>Pezizomycetes genomes reveal the molecular basis of ectomycorrhizal truffle lifestyle.</title>
        <authorList>
            <person name="Murat C."/>
            <person name="Payen T."/>
            <person name="Noel B."/>
            <person name="Kuo A."/>
            <person name="Morin E."/>
            <person name="Chen J."/>
            <person name="Kohler A."/>
            <person name="Krizsan K."/>
            <person name="Balestrini R."/>
            <person name="Da Silva C."/>
            <person name="Montanini B."/>
            <person name="Hainaut M."/>
            <person name="Levati E."/>
            <person name="Barry K.W."/>
            <person name="Belfiori B."/>
            <person name="Cichocki N."/>
            <person name="Clum A."/>
            <person name="Dockter R.B."/>
            <person name="Fauchery L."/>
            <person name="Guy J."/>
            <person name="Iotti M."/>
            <person name="Le Tacon F."/>
            <person name="Lindquist E.A."/>
            <person name="Lipzen A."/>
            <person name="Malagnac F."/>
            <person name="Mello A."/>
            <person name="Molinier V."/>
            <person name="Miyauchi S."/>
            <person name="Poulain J."/>
            <person name="Riccioni C."/>
            <person name="Rubini A."/>
            <person name="Sitrit Y."/>
            <person name="Splivallo R."/>
            <person name="Traeger S."/>
            <person name="Wang M."/>
            <person name="Zifcakova L."/>
            <person name="Wipf D."/>
            <person name="Zambonelli A."/>
            <person name="Paolocci F."/>
            <person name="Nowrousian M."/>
            <person name="Ottonello S."/>
            <person name="Baldrian P."/>
            <person name="Spatafora J.W."/>
            <person name="Henrissat B."/>
            <person name="Nagy L.G."/>
            <person name="Aury J.M."/>
            <person name="Wincker P."/>
            <person name="Grigoriev I.V."/>
            <person name="Bonfante P."/>
            <person name="Martin F.M."/>
        </authorList>
    </citation>
    <scope>NUCLEOTIDE SEQUENCE [LARGE SCALE GENOMIC DNA]</scope>
    <source>
        <strain evidence="2 3">RN42</strain>
    </source>
</reference>
<name>A0A3N4HU97_ASCIM</name>
<sequence>MVSPGPASVASTEKLRLSSISTFASTETFATFDSDLVVEDSGQIPVTHNIGSLNFMQGKLVEVSSKDSALRPVGKEAVQVYSSLDSDDESKSTLPEPFPGSRQYPTATYTQSASPSTSEPGSFTEDFSQFRYLAPIISVHREAQGEPPDSGSGGTPDAVPLAMASKNAGQNTEEDDKQLRRSNRNEHQMKPSHLGLEYTERKVGERIGPNGIPNALGSRDNNPPQFKFQAQATELEQYSAWSSDSEDEGSGCCSVLSRTRSKRRTRKKIKQLAARVKQSWRLVGVERGAWRRGKGRQ</sequence>
<dbReference type="AlphaFoldDB" id="A0A3N4HU97"/>